<dbReference type="Gene3D" id="3.40.50.150">
    <property type="entry name" value="Vaccinia Virus protein VP39"/>
    <property type="match status" value="1"/>
</dbReference>
<keyword evidence="3" id="KW-1185">Reference proteome</keyword>
<dbReference type="InterPro" id="IPR029063">
    <property type="entry name" value="SAM-dependent_MTases_sf"/>
</dbReference>
<feature type="domain" description="Methyltransferase type 11" evidence="1">
    <location>
        <begin position="46"/>
        <end position="140"/>
    </location>
</feature>
<dbReference type="EMBL" id="BLPF01000001">
    <property type="protein sequence ID" value="GFJ77058.1"/>
    <property type="molecule type" value="Genomic_DNA"/>
</dbReference>
<dbReference type="CDD" id="cd02440">
    <property type="entry name" value="AdoMet_MTases"/>
    <property type="match status" value="1"/>
</dbReference>
<dbReference type="AlphaFoldDB" id="A0A6V8K432"/>
<organism evidence="2 3">
    <name type="scientific">Phytohabitans houttuyneae</name>
    <dbReference type="NCBI Taxonomy" id="1076126"/>
    <lineage>
        <taxon>Bacteria</taxon>
        <taxon>Bacillati</taxon>
        <taxon>Actinomycetota</taxon>
        <taxon>Actinomycetes</taxon>
        <taxon>Micromonosporales</taxon>
        <taxon>Micromonosporaceae</taxon>
    </lineage>
</organism>
<protein>
    <submittedName>
        <fullName evidence="2">Ubiquinone/menaquinone biosynthesis methyltransferase</fullName>
    </submittedName>
</protein>
<name>A0A6V8K432_9ACTN</name>
<dbReference type="PANTHER" id="PTHR43591">
    <property type="entry name" value="METHYLTRANSFERASE"/>
    <property type="match status" value="1"/>
</dbReference>
<keyword evidence="2" id="KW-0489">Methyltransferase</keyword>
<evidence type="ECO:0000313" key="2">
    <source>
        <dbReference type="EMBL" id="GFJ77058.1"/>
    </source>
</evidence>
<dbReference type="RefSeq" id="WP_173054275.1">
    <property type="nucleotide sequence ID" value="NZ_BAABGO010000005.1"/>
</dbReference>
<dbReference type="GO" id="GO:0008757">
    <property type="term" value="F:S-adenosylmethionine-dependent methyltransferase activity"/>
    <property type="evidence" value="ECO:0007669"/>
    <property type="project" value="InterPro"/>
</dbReference>
<evidence type="ECO:0000259" key="1">
    <source>
        <dbReference type="Pfam" id="PF08241"/>
    </source>
</evidence>
<dbReference type="InterPro" id="IPR013216">
    <property type="entry name" value="Methyltransf_11"/>
</dbReference>
<dbReference type="Proteomes" id="UP000482800">
    <property type="component" value="Unassembled WGS sequence"/>
</dbReference>
<evidence type="ECO:0000313" key="3">
    <source>
        <dbReference type="Proteomes" id="UP000482800"/>
    </source>
</evidence>
<keyword evidence="2" id="KW-0830">Ubiquinone</keyword>
<dbReference type="GO" id="GO:0032259">
    <property type="term" value="P:methylation"/>
    <property type="evidence" value="ECO:0007669"/>
    <property type="project" value="UniProtKB-KW"/>
</dbReference>
<reference evidence="2 3" key="1">
    <citation type="submission" date="2020-03" db="EMBL/GenBank/DDBJ databases">
        <title>Whole genome shotgun sequence of Phytohabitans houttuyneae NBRC 108639.</title>
        <authorList>
            <person name="Komaki H."/>
            <person name="Tamura T."/>
        </authorList>
    </citation>
    <scope>NUCLEOTIDE SEQUENCE [LARGE SCALE GENOMIC DNA]</scope>
    <source>
        <strain evidence="2 3">NBRC 108639</strain>
    </source>
</reference>
<keyword evidence="2" id="KW-0808">Transferase</keyword>
<reference evidence="2 3" key="2">
    <citation type="submission" date="2020-03" db="EMBL/GenBank/DDBJ databases">
        <authorList>
            <person name="Ichikawa N."/>
            <person name="Kimura A."/>
            <person name="Kitahashi Y."/>
            <person name="Uohara A."/>
        </authorList>
    </citation>
    <scope>NUCLEOTIDE SEQUENCE [LARGE SCALE GENOMIC DNA]</scope>
    <source>
        <strain evidence="2 3">NBRC 108639</strain>
    </source>
</reference>
<comment type="caution">
    <text evidence="2">The sequence shown here is derived from an EMBL/GenBank/DDBJ whole genome shotgun (WGS) entry which is preliminary data.</text>
</comment>
<gene>
    <name evidence="2" type="ORF">Phou_012380</name>
</gene>
<sequence>MGGPRWQVAGEGPASAYEKYLVPAFFSGCAEQLLELAAVKPGERVLDVATGTGIVARLAAERVGPEGKVTGTDVNEGMLAAASAAGPAAVEWRQADATSLPAADGSVDLVTCQQGLQFVTDRPAALHEMRRVLAPEGRVALAVWRGIEVNPAFVAVVDVLDRYVGTDAGMILREPFAGPDRADLHRLLTAAGFRAVRVRIGIVDVRFPSAREFLRREVASTPLAEPVSGIDEARHAEMTAELERTLAPYTDDDGIAFPFQTWLAVAARGYDPEDTGE</sequence>
<dbReference type="PANTHER" id="PTHR43591:SF24">
    <property type="entry name" value="2-METHOXY-6-POLYPRENYL-1,4-BENZOQUINOL METHYLASE, MITOCHONDRIAL"/>
    <property type="match status" value="1"/>
</dbReference>
<dbReference type="SUPFAM" id="SSF53335">
    <property type="entry name" value="S-adenosyl-L-methionine-dependent methyltransferases"/>
    <property type="match status" value="1"/>
</dbReference>
<accession>A0A6V8K432</accession>
<proteinExistence type="predicted"/>
<dbReference type="Pfam" id="PF08241">
    <property type="entry name" value="Methyltransf_11"/>
    <property type="match status" value="1"/>
</dbReference>